<dbReference type="Pfam" id="PF04616">
    <property type="entry name" value="Glyco_hydro_43"/>
    <property type="match status" value="1"/>
</dbReference>
<dbReference type="Gene3D" id="2.115.10.20">
    <property type="entry name" value="Glycosyl hydrolase domain, family 43"/>
    <property type="match status" value="1"/>
</dbReference>
<name>A0AAQ3MA35_9PEZI</name>
<dbReference type="AlphaFoldDB" id="A0AAQ3MA35"/>
<evidence type="ECO:0000259" key="7">
    <source>
        <dbReference type="PROSITE" id="PS50927"/>
    </source>
</evidence>
<evidence type="ECO:0000313" key="8">
    <source>
        <dbReference type="EMBL" id="WPH04489.1"/>
    </source>
</evidence>
<feature type="active site" description="Proton donor" evidence="4">
    <location>
        <position position="237"/>
    </location>
</feature>
<dbReference type="Proteomes" id="UP001303373">
    <property type="component" value="Chromosome 13"/>
</dbReference>
<sequence>MEFMISIAAACATTSIIFAPPAHAAVARSYKTATPIIQGQDFPDPGLIRTDNGWHAFATTSRVKGKDIHVQMASSPDFKQWTYHSGQDPLTNLPSWVDAANPQVWAPEVSRLDDGSFIMYYTAALKSNPRLHCVSFATSKDVNGPYVDSTTQPWTCDVRTGGTIDPSGYKDADGTRWVVYKIDGNALGHGGACMNSVHPIVSTPIMLQQVSAADGHTKIGEPIKLLTNGPHDGPVVEAPVLTKLGSKYVLFFSSNCFATPLYDSSYAIATDIKGPYTKYGPLFVTGDLGLTAPGGLSIATNGNHAIWHGDYKGSRAAYTALLALDGNRVTVSNVS</sequence>
<dbReference type="PANTHER" id="PTHR42812:SF5">
    <property type="entry name" value="ENDO-ARABINASE"/>
    <property type="match status" value="1"/>
</dbReference>
<reference evidence="8 9" key="1">
    <citation type="submission" date="2023-11" db="EMBL/GenBank/DDBJ databases">
        <title>An acidophilic fungus is an integral part of prey digestion in a carnivorous sundew plant.</title>
        <authorList>
            <person name="Tsai I.J."/>
        </authorList>
    </citation>
    <scope>NUCLEOTIDE SEQUENCE [LARGE SCALE GENOMIC DNA]</scope>
    <source>
        <strain evidence="8">169a</strain>
    </source>
</reference>
<dbReference type="EMBL" id="CP138592">
    <property type="protein sequence ID" value="WPH04489.1"/>
    <property type="molecule type" value="Genomic_DNA"/>
</dbReference>
<feature type="domain" description="Bulb-type lectin" evidence="7">
    <location>
        <begin position="226"/>
        <end position="335"/>
    </location>
</feature>
<accession>A0AAQ3MA35</accession>
<evidence type="ECO:0000256" key="5">
    <source>
        <dbReference type="PIRSR" id="PIRSR606710-2"/>
    </source>
</evidence>
<dbReference type="PANTHER" id="PTHR42812">
    <property type="entry name" value="BETA-XYLOSIDASE"/>
    <property type="match status" value="1"/>
</dbReference>
<protein>
    <recommendedName>
        <fullName evidence="7">Bulb-type lectin domain-containing protein</fullName>
    </recommendedName>
</protein>
<evidence type="ECO:0000313" key="9">
    <source>
        <dbReference type="Proteomes" id="UP001303373"/>
    </source>
</evidence>
<evidence type="ECO:0000256" key="2">
    <source>
        <dbReference type="ARBA" id="ARBA00022801"/>
    </source>
</evidence>
<dbReference type="InterPro" id="IPR001480">
    <property type="entry name" value="Bulb-type_lectin_dom"/>
</dbReference>
<dbReference type="GO" id="GO:0005975">
    <property type="term" value="P:carbohydrate metabolic process"/>
    <property type="evidence" value="ECO:0007669"/>
    <property type="project" value="InterPro"/>
</dbReference>
<feature type="active site" description="Proton acceptor" evidence="4">
    <location>
        <position position="44"/>
    </location>
</feature>
<dbReference type="InterPro" id="IPR023296">
    <property type="entry name" value="Glyco_hydro_beta-prop_sf"/>
</dbReference>
<evidence type="ECO:0000256" key="6">
    <source>
        <dbReference type="RuleBase" id="RU361187"/>
    </source>
</evidence>
<proteinExistence type="inferred from homology"/>
<comment type="similarity">
    <text evidence="1 6">Belongs to the glycosyl hydrolase 43 family.</text>
</comment>
<evidence type="ECO:0000256" key="1">
    <source>
        <dbReference type="ARBA" id="ARBA00009865"/>
    </source>
</evidence>
<organism evidence="8 9">
    <name type="scientific">Acrodontium crateriforme</name>
    <dbReference type="NCBI Taxonomy" id="150365"/>
    <lineage>
        <taxon>Eukaryota</taxon>
        <taxon>Fungi</taxon>
        <taxon>Dikarya</taxon>
        <taxon>Ascomycota</taxon>
        <taxon>Pezizomycotina</taxon>
        <taxon>Dothideomycetes</taxon>
        <taxon>Dothideomycetidae</taxon>
        <taxon>Mycosphaerellales</taxon>
        <taxon>Teratosphaeriaceae</taxon>
        <taxon>Acrodontium</taxon>
    </lineage>
</organism>
<dbReference type="GO" id="GO:0004553">
    <property type="term" value="F:hydrolase activity, hydrolyzing O-glycosyl compounds"/>
    <property type="evidence" value="ECO:0007669"/>
    <property type="project" value="InterPro"/>
</dbReference>
<dbReference type="InterPro" id="IPR051795">
    <property type="entry name" value="Glycosyl_Hydrlase_43"/>
</dbReference>
<keyword evidence="9" id="KW-1185">Reference proteome</keyword>
<keyword evidence="3 6" id="KW-0326">Glycosidase</keyword>
<evidence type="ECO:0000256" key="3">
    <source>
        <dbReference type="ARBA" id="ARBA00023295"/>
    </source>
</evidence>
<dbReference type="CDD" id="cd08999">
    <property type="entry name" value="GH43_ABN-like"/>
    <property type="match status" value="1"/>
</dbReference>
<gene>
    <name evidence="8" type="ORF">R9X50_00738000</name>
</gene>
<dbReference type="PROSITE" id="PS50927">
    <property type="entry name" value="BULB_LECTIN"/>
    <property type="match status" value="1"/>
</dbReference>
<dbReference type="SUPFAM" id="SSF75005">
    <property type="entry name" value="Arabinanase/levansucrase/invertase"/>
    <property type="match status" value="1"/>
</dbReference>
<keyword evidence="2 6" id="KW-0378">Hydrolase</keyword>
<feature type="site" description="Important for catalytic activity, responsible for pKa modulation of the active site Glu and correct orientation of both the proton donor and substrate" evidence="5">
    <location>
        <position position="165"/>
    </location>
</feature>
<dbReference type="InterPro" id="IPR006710">
    <property type="entry name" value="Glyco_hydro_43"/>
</dbReference>
<evidence type="ECO:0000256" key="4">
    <source>
        <dbReference type="PIRSR" id="PIRSR606710-1"/>
    </source>
</evidence>